<dbReference type="PANTHER" id="PTHR11528">
    <property type="entry name" value="HEAT SHOCK PROTEIN 90 FAMILY MEMBER"/>
    <property type="match status" value="1"/>
</dbReference>
<evidence type="ECO:0000313" key="5">
    <source>
        <dbReference type="EMBL" id="GIF00436.1"/>
    </source>
</evidence>
<keyword evidence="2" id="KW-0547">Nucleotide-binding</keyword>
<reference evidence="5" key="1">
    <citation type="submission" date="2021-01" db="EMBL/GenBank/DDBJ databases">
        <title>Whole genome shotgun sequence of Actinoplanes rishiriensis NBRC 108556.</title>
        <authorList>
            <person name="Komaki H."/>
            <person name="Tamura T."/>
        </authorList>
    </citation>
    <scope>NUCLEOTIDE SEQUENCE</scope>
    <source>
        <strain evidence="5">NBRC 108556</strain>
    </source>
</reference>
<dbReference type="SUPFAM" id="SSF55874">
    <property type="entry name" value="ATPase domain of HSP90 chaperone/DNA topoisomerase II/histidine kinase"/>
    <property type="match status" value="1"/>
</dbReference>
<dbReference type="GO" id="GO:0051082">
    <property type="term" value="F:unfolded protein binding"/>
    <property type="evidence" value="ECO:0007669"/>
    <property type="project" value="InterPro"/>
</dbReference>
<comment type="similarity">
    <text evidence="1">Belongs to the heat shock protein 90 family.</text>
</comment>
<organism evidence="5 6">
    <name type="scientific">Paractinoplanes rishiriensis</name>
    <dbReference type="NCBI Taxonomy" id="1050105"/>
    <lineage>
        <taxon>Bacteria</taxon>
        <taxon>Bacillati</taxon>
        <taxon>Actinomycetota</taxon>
        <taxon>Actinomycetes</taxon>
        <taxon>Micromonosporales</taxon>
        <taxon>Micromonosporaceae</taxon>
        <taxon>Paractinoplanes</taxon>
    </lineage>
</organism>
<evidence type="ECO:0000256" key="1">
    <source>
        <dbReference type="ARBA" id="ARBA00008239"/>
    </source>
</evidence>
<dbReference type="InterPro" id="IPR036890">
    <property type="entry name" value="HATPase_C_sf"/>
</dbReference>
<sequence length="202" mass="22386">MVGEEHSFQIQLEGLIQLLAQNLYADPDVFLREMIQNAHDSIKRRAEVARERLEAELPAPRIQVAINRPARMVEILDNGSGMTRDEIDGYLSTIGRSGTDELRQRIREADRGRTVDLIGQFGIGLLSAFIVAERVVLVTKASGIAVGEPGWAAICCRAGRAPARGYDRHVAHRACSHPLSGPRPAPGDHPHLRRLHRRARLS</sequence>
<dbReference type="GO" id="GO:0005524">
    <property type="term" value="F:ATP binding"/>
    <property type="evidence" value="ECO:0007669"/>
    <property type="project" value="UniProtKB-KW"/>
</dbReference>
<dbReference type="InterPro" id="IPR001404">
    <property type="entry name" value="Hsp90_fam"/>
</dbReference>
<dbReference type="EMBL" id="BOMV01000083">
    <property type="protein sequence ID" value="GIF00436.1"/>
    <property type="molecule type" value="Genomic_DNA"/>
</dbReference>
<evidence type="ECO:0000256" key="2">
    <source>
        <dbReference type="ARBA" id="ARBA00022741"/>
    </source>
</evidence>
<dbReference type="GO" id="GO:0016887">
    <property type="term" value="F:ATP hydrolysis activity"/>
    <property type="evidence" value="ECO:0007669"/>
    <property type="project" value="InterPro"/>
</dbReference>
<evidence type="ECO:0000256" key="3">
    <source>
        <dbReference type="ARBA" id="ARBA00022840"/>
    </source>
</evidence>
<keyword evidence="3" id="KW-0067">ATP-binding</keyword>
<dbReference type="GO" id="GO:0140662">
    <property type="term" value="F:ATP-dependent protein folding chaperone"/>
    <property type="evidence" value="ECO:0007669"/>
    <property type="project" value="InterPro"/>
</dbReference>
<keyword evidence="4" id="KW-0143">Chaperone</keyword>
<evidence type="ECO:0000313" key="6">
    <source>
        <dbReference type="Proteomes" id="UP000636960"/>
    </source>
</evidence>
<name>A0A919K7Q4_9ACTN</name>
<dbReference type="Proteomes" id="UP000636960">
    <property type="component" value="Unassembled WGS sequence"/>
</dbReference>
<evidence type="ECO:0000256" key="4">
    <source>
        <dbReference type="ARBA" id="ARBA00023186"/>
    </source>
</evidence>
<dbReference type="Gene3D" id="3.30.565.10">
    <property type="entry name" value="Histidine kinase-like ATPase, C-terminal domain"/>
    <property type="match status" value="1"/>
</dbReference>
<dbReference type="AlphaFoldDB" id="A0A919K7Q4"/>
<accession>A0A919K7Q4</accession>
<dbReference type="PRINTS" id="PR00775">
    <property type="entry name" value="HEATSHOCK90"/>
</dbReference>
<gene>
    <name evidence="5" type="ORF">Ari01nite_79000</name>
</gene>
<dbReference type="InterPro" id="IPR020575">
    <property type="entry name" value="Hsp90_N"/>
</dbReference>
<proteinExistence type="inferred from homology"/>
<protein>
    <recommendedName>
        <fullName evidence="7">Heat shock protein 90</fullName>
    </recommendedName>
</protein>
<keyword evidence="6" id="KW-1185">Reference proteome</keyword>
<evidence type="ECO:0008006" key="7">
    <source>
        <dbReference type="Google" id="ProtNLM"/>
    </source>
</evidence>
<dbReference type="Pfam" id="PF13589">
    <property type="entry name" value="HATPase_c_3"/>
    <property type="match status" value="1"/>
</dbReference>
<comment type="caution">
    <text evidence="5">The sequence shown here is derived from an EMBL/GenBank/DDBJ whole genome shotgun (WGS) entry which is preliminary data.</text>
</comment>